<dbReference type="FunFam" id="3.40.50.970:FF:000004">
    <property type="entry name" value="Transketolase"/>
    <property type="match status" value="1"/>
</dbReference>
<feature type="binding site" evidence="13">
    <location>
        <position position="330"/>
    </location>
    <ligand>
        <name>thiamine diphosphate</name>
        <dbReference type="ChEBI" id="CHEBI:58937"/>
    </ligand>
</feature>
<evidence type="ECO:0000256" key="12">
    <source>
        <dbReference type="PIRSR" id="PIRSR605478-2"/>
    </source>
</evidence>
<keyword evidence="18" id="KW-1185">Reference proteome</keyword>
<evidence type="ECO:0000256" key="10">
    <source>
        <dbReference type="ARBA" id="ARBA00049473"/>
    </source>
</evidence>
<feature type="binding site" evidence="12">
    <location>
        <position position="532"/>
    </location>
    <ligand>
        <name>substrate</name>
    </ligand>
</feature>
<dbReference type="InterPro" id="IPR055152">
    <property type="entry name" value="Transketolase-like_C_2"/>
</dbReference>
<dbReference type="EMBL" id="NBIV01000218">
    <property type="protein sequence ID" value="PXF41380.1"/>
    <property type="molecule type" value="Genomic_DNA"/>
</dbReference>
<keyword evidence="7 14" id="KW-0460">Magnesium</keyword>
<dbReference type="CDD" id="cd07033">
    <property type="entry name" value="TPP_PYR_DXS_TK_like"/>
    <property type="match status" value="1"/>
</dbReference>
<evidence type="ECO:0000256" key="8">
    <source>
        <dbReference type="ARBA" id="ARBA00022958"/>
    </source>
</evidence>
<proteinExistence type="inferred from homology"/>
<comment type="subunit">
    <text evidence="3">Homodimer.</text>
</comment>
<feature type="domain" description="Transketolase-like pyrimidine-binding" evidence="16">
    <location>
        <begin position="424"/>
        <end position="596"/>
    </location>
</feature>
<evidence type="ECO:0000256" key="7">
    <source>
        <dbReference type="ARBA" id="ARBA00022842"/>
    </source>
</evidence>
<feature type="binding site" evidence="13">
    <location>
        <position position="508"/>
    </location>
    <ligand>
        <name>thiamine diphosphate</name>
        <dbReference type="ChEBI" id="CHEBI:58937"/>
    </ligand>
</feature>
<feature type="binding site" evidence="12">
    <location>
        <position position="591"/>
    </location>
    <ligand>
        <name>substrate</name>
    </ligand>
</feature>
<feature type="binding site" evidence="12">
    <location>
        <position position="540"/>
    </location>
    <ligand>
        <name>substrate</name>
    </ligand>
</feature>
<dbReference type="SUPFAM" id="SSF52922">
    <property type="entry name" value="TK C-terminal domain-like"/>
    <property type="match status" value="1"/>
</dbReference>
<dbReference type="GO" id="GO:0046872">
    <property type="term" value="F:metal ion binding"/>
    <property type="evidence" value="ECO:0007669"/>
    <property type="project" value="UniProtKB-KW"/>
</dbReference>
<dbReference type="GO" id="GO:0004802">
    <property type="term" value="F:transketolase activity"/>
    <property type="evidence" value="ECO:0007669"/>
    <property type="project" value="UniProtKB-EC"/>
</dbReference>
<dbReference type="InterPro" id="IPR029061">
    <property type="entry name" value="THDP-binding"/>
</dbReference>
<evidence type="ECO:0000256" key="3">
    <source>
        <dbReference type="ARBA" id="ARBA00011738"/>
    </source>
</evidence>
<evidence type="ECO:0000256" key="1">
    <source>
        <dbReference type="ARBA" id="ARBA00001941"/>
    </source>
</evidence>
<evidence type="ECO:0000256" key="11">
    <source>
        <dbReference type="PIRSR" id="PIRSR605478-1"/>
    </source>
</evidence>
<evidence type="ECO:0000313" key="18">
    <source>
        <dbReference type="Proteomes" id="UP000247409"/>
    </source>
</evidence>
<organism evidence="17 18">
    <name type="scientific">Gracilariopsis chorda</name>
    <dbReference type="NCBI Taxonomy" id="448386"/>
    <lineage>
        <taxon>Eukaryota</taxon>
        <taxon>Rhodophyta</taxon>
        <taxon>Florideophyceae</taxon>
        <taxon>Rhodymeniophycidae</taxon>
        <taxon>Gracilariales</taxon>
        <taxon>Gracilariaceae</taxon>
        <taxon>Gracilariopsis</taxon>
    </lineage>
</organism>
<evidence type="ECO:0000256" key="5">
    <source>
        <dbReference type="ARBA" id="ARBA00022679"/>
    </source>
</evidence>
<dbReference type="InterPro" id="IPR005478">
    <property type="entry name" value="Transketolase_bac-like"/>
</dbReference>
<feature type="binding site" evidence="13">
    <location>
        <position position="133"/>
    </location>
    <ligand>
        <name>thiamine diphosphate</name>
        <dbReference type="ChEBI" id="CHEBI:58937"/>
    </ligand>
</feature>
<feature type="binding site" evidence="13">
    <location>
        <position position="224"/>
    </location>
    <ligand>
        <name>thiamine diphosphate</name>
        <dbReference type="ChEBI" id="CHEBI:58937"/>
    </ligand>
</feature>
<sequence length="733" mass="79775">MAPPEIALTAESGEHYLRGSASTKSFLVSLESIYPTDVSGKGSSSVSSDDEFIHDKSAVTTYTTSEQFALANLCINAIRFLCVDAINHANSGHPGVCMGMAAAAFVLFDNHMKFNPLNPQWLNRDRFVLSAGHGSMLLYSLLHLYGYESVSMKDIKEFRQLHSRTPGHPECTETAAVEVCTGPLGQGISNAVGIAVAEAHVASIYNRPGFPIVDNFTYCIAGDGCMMEGISAEACSLAGHLRLGKLIVLYDDNHISIDGSTDLAFTEDVGRRFEAYGWQVLHVGEGSTEIAAIDRAIHLAKQCRDKPTLIKVSTVIGYGSPNKQNTAKVHGSALGDHEASATRKALNYEYDPFEIPSPAREHMRRKVNEGTFQEESWNGMLAEYQKAYPKLHDHLVDDIVTGKLPAAVDTVIRQTAAALREKSQATRKHSKAVLNSIAPVIPTLIGGAADTSPSTLTNLDCSGDYTAEHRIGRNIRFGVREHAMGAISNGIGLAGYNLLPFCSTFFVFTDYMRSAMRMASMSMTGTLFVMTHDSIGLGEDGPSHQPIEHLASFRAMPNHNVWRPADGVETCAAYFSALSIRRCPSTLVLSRQTTRALVGTNFDEAKKGGYVVYDSGSGDVDGTLIATGTEVSVALSAAERLEEEGFTVRVVSLPCWEVFEQQGKQYRKNTLKVPREFCVAIEAASRFGWERYADWFVCVDEFGRSGKGADVMKSMGICAENVIAKFKEMIDNS</sequence>
<feature type="binding site" evidence="14">
    <location>
        <position position="255"/>
    </location>
    <ligand>
        <name>Mg(2+)</name>
        <dbReference type="ChEBI" id="CHEBI:18420"/>
    </ligand>
</feature>
<dbReference type="STRING" id="448386.A0A2V3IJS8"/>
<dbReference type="CDD" id="cd02012">
    <property type="entry name" value="TPP_TK"/>
    <property type="match status" value="1"/>
</dbReference>
<feature type="binding site" evidence="12">
    <location>
        <position position="330"/>
    </location>
    <ligand>
        <name>substrate</name>
    </ligand>
</feature>
<reference evidence="17 18" key="1">
    <citation type="journal article" date="2018" name="Mol. Biol. Evol.">
        <title>Analysis of the draft genome of the red seaweed Gracilariopsis chorda provides insights into genome size evolution in Rhodophyta.</title>
        <authorList>
            <person name="Lee J."/>
            <person name="Yang E.C."/>
            <person name="Graf L."/>
            <person name="Yang J.H."/>
            <person name="Qiu H."/>
            <person name="Zel Zion U."/>
            <person name="Chan C.X."/>
            <person name="Stephens T.G."/>
            <person name="Weber A.P.M."/>
            <person name="Boo G.H."/>
            <person name="Boo S.M."/>
            <person name="Kim K.M."/>
            <person name="Shin Y."/>
            <person name="Jung M."/>
            <person name="Lee S.J."/>
            <person name="Yim H.S."/>
            <person name="Lee J.H."/>
            <person name="Bhattacharya D."/>
            <person name="Yoon H.S."/>
        </authorList>
    </citation>
    <scope>NUCLEOTIDE SEQUENCE [LARGE SCALE GENOMIC DNA]</scope>
    <source>
        <strain evidence="17 18">SKKU-2015</strain>
        <tissue evidence="17">Whole body</tissue>
    </source>
</reference>
<comment type="cofactor">
    <cofactor evidence="14">
        <name>Mg(2+)</name>
        <dbReference type="ChEBI" id="CHEBI:18420"/>
    </cofactor>
    <text evidence="14">Binds 1 Mg(2+) ion per subunit. Can also utilize other divalent metal cations, such as Ca(2+), Mn(2+) and Co(2+).</text>
</comment>
<evidence type="ECO:0000313" key="17">
    <source>
        <dbReference type="EMBL" id="PXF41380.1"/>
    </source>
</evidence>
<dbReference type="GO" id="GO:0006098">
    <property type="term" value="P:pentose-phosphate shunt"/>
    <property type="evidence" value="ECO:0007669"/>
    <property type="project" value="TreeGrafter"/>
</dbReference>
<comment type="caution">
    <text evidence="17">The sequence shown here is derived from an EMBL/GenBank/DDBJ whole genome shotgun (WGS) entry which is preliminary data.</text>
</comment>
<dbReference type="Proteomes" id="UP000247409">
    <property type="component" value="Unassembled WGS sequence"/>
</dbReference>
<evidence type="ECO:0000259" key="16">
    <source>
        <dbReference type="SMART" id="SM00861"/>
    </source>
</evidence>
<feature type="binding site" evidence="14">
    <location>
        <position position="253"/>
    </location>
    <ligand>
        <name>Mg(2+)</name>
        <dbReference type="ChEBI" id="CHEBI:18420"/>
    </ligand>
</feature>
<keyword evidence="6 14" id="KW-0479">Metal-binding</keyword>
<dbReference type="Pfam" id="PF00456">
    <property type="entry name" value="Transketolase_N"/>
    <property type="match status" value="1"/>
</dbReference>
<feature type="binding site" evidence="14">
    <location>
        <position position="223"/>
    </location>
    <ligand>
        <name>Mg(2+)</name>
        <dbReference type="ChEBI" id="CHEBI:18420"/>
    </ligand>
</feature>
<accession>A0A2V3IJS8</accession>
<name>A0A2V3IJS8_9FLOR</name>
<evidence type="ECO:0000256" key="9">
    <source>
        <dbReference type="ARBA" id="ARBA00023052"/>
    </source>
</evidence>
<feature type="binding site" evidence="12">
    <location>
        <position position="427"/>
    </location>
    <ligand>
        <name>substrate</name>
    </ligand>
</feature>
<evidence type="ECO:0000256" key="4">
    <source>
        <dbReference type="ARBA" id="ARBA00013152"/>
    </source>
</evidence>
<feature type="site" description="Important for catalytic activity" evidence="15">
    <location>
        <position position="93"/>
    </location>
</feature>
<dbReference type="PANTHER" id="PTHR43522">
    <property type="entry name" value="TRANSKETOLASE"/>
    <property type="match status" value="1"/>
</dbReference>
<dbReference type="InterPro" id="IPR005475">
    <property type="entry name" value="Transketolase-like_Pyr-bd"/>
</dbReference>
<dbReference type="FunFam" id="3.40.50.970:FF:000003">
    <property type="entry name" value="Transketolase"/>
    <property type="match status" value="1"/>
</dbReference>
<feature type="binding site" evidence="13">
    <location>
        <begin position="182"/>
        <end position="184"/>
    </location>
    <ligand>
        <name>thiamine diphosphate</name>
        <dbReference type="ChEBI" id="CHEBI:58937"/>
    </ligand>
</feature>
<dbReference type="Gene3D" id="3.40.50.920">
    <property type="match status" value="1"/>
</dbReference>
<dbReference type="OrthoDB" id="10267175at2759"/>
<dbReference type="PROSITE" id="PS00801">
    <property type="entry name" value="TRANSKETOLASE_1"/>
    <property type="match status" value="1"/>
</dbReference>
<dbReference type="Pfam" id="PF22613">
    <property type="entry name" value="Transketolase_C_1"/>
    <property type="match status" value="1"/>
</dbReference>
<dbReference type="InterPro" id="IPR049557">
    <property type="entry name" value="Transketolase_CS"/>
</dbReference>
<comment type="similarity">
    <text evidence="2">Belongs to the transketolase family.</text>
</comment>
<keyword evidence="9 13" id="KW-0786">Thiamine pyrophosphate</keyword>
<evidence type="ECO:0000256" key="14">
    <source>
        <dbReference type="PIRSR" id="PIRSR605478-4"/>
    </source>
</evidence>
<comment type="cofactor">
    <cofactor evidence="1">
        <name>Co(2+)</name>
        <dbReference type="ChEBI" id="CHEBI:48828"/>
    </cofactor>
</comment>
<dbReference type="EC" id="2.2.1.1" evidence="4"/>
<dbReference type="NCBIfam" id="TIGR00232">
    <property type="entry name" value="tktlase_bact"/>
    <property type="match status" value="1"/>
</dbReference>
<evidence type="ECO:0000256" key="6">
    <source>
        <dbReference type="ARBA" id="ARBA00022723"/>
    </source>
</evidence>
<comment type="catalytic activity">
    <reaction evidence="10">
        <text>D-sedoheptulose 7-phosphate + D-glyceraldehyde 3-phosphate = aldehydo-D-ribose 5-phosphate + D-xylulose 5-phosphate</text>
        <dbReference type="Rhea" id="RHEA:10508"/>
        <dbReference type="ChEBI" id="CHEBI:57483"/>
        <dbReference type="ChEBI" id="CHEBI:57737"/>
        <dbReference type="ChEBI" id="CHEBI:58273"/>
        <dbReference type="ChEBI" id="CHEBI:59776"/>
        <dbReference type="EC" id="2.2.1.1"/>
    </reaction>
</comment>
<dbReference type="InterPro" id="IPR009014">
    <property type="entry name" value="Transketo_C/PFOR_II"/>
</dbReference>
<dbReference type="SMART" id="SM00861">
    <property type="entry name" value="Transket_pyr"/>
    <property type="match status" value="1"/>
</dbReference>
<dbReference type="SUPFAM" id="SSF52518">
    <property type="entry name" value="Thiamin diphosphate-binding fold (THDP-binding)"/>
    <property type="match status" value="2"/>
</dbReference>
<feature type="binding site" evidence="13">
    <location>
        <position position="253"/>
    </location>
    <ligand>
        <name>thiamine diphosphate</name>
        <dbReference type="ChEBI" id="CHEBI:58937"/>
    </ligand>
</feature>
<feature type="binding site" evidence="12">
    <location>
        <position position="454"/>
    </location>
    <ligand>
        <name>substrate</name>
    </ligand>
</feature>
<feature type="site" description="Important for catalytic activity" evidence="15">
    <location>
        <position position="330"/>
    </location>
</feature>
<keyword evidence="8" id="KW-0630">Potassium</keyword>
<feature type="active site" description="Proton donor" evidence="11">
    <location>
        <position position="481"/>
    </location>
</feature>
<evidence type="ECO:0000256" key="2">
    <source>
        <dbReference type="ARBA" id="ARBA00007131"/>
    </source>
</evidence>
<dbReference type="PANTHER" id="PTHR43522:SF2">
    <property type="entry name" value="TRANSKETOLASE 1-RELATED"/>
    <property type="match status" value="1"/>
</dbReference>
<comment type="cofactor">
    <cofactor evidence="13">
        <name>thiamine diphosphate</name>
        <dbReference type="ChEBI" id="CHEBI:58937"/>
    </cofactor>
    <text evidence="13">Binds 1 thiamine pyrophosphate per subunit. During the reaction, the substrate forms a covalent intermediate with the cofactor.</text>
</comment>
<dbReference type="InterPro" id="IPR020826">
    <property type="entry name" value="Transketolase_BS"/>
</dbReference>
<dbReference type="InterPro" id="IPR005474">
    <property type="entry name" value="Transketolase_N"/>
</dbReference>
<dbReference type="PROSITE" id="PS00802">
    <property type="entry name" value="TRANSKETOLASE_2"/>
    <property type="match status" value="1"/>
</dbReference>
<protein>
    <recommendedName>
        <fullName evidence="4">transketolase</fullName>
        <ecNumber evidence="4">2.2.1.1</ecNumber>
    </recommendedName>
</protein>
<feature type="binding site" evidence="12">
    <location>
        <position position="544"/>
    </location>
    <ligand>
        <name>substrate</name>
    </ligand>
</feature>
<dbReference type="AlphaFoldDB" id="A0A2V3IJS8"/>
<keyword evidence="5" id="KW-0808">Transferase</keyword>
<evidence type="ECO:0000256" key="15">
    <source>
        <dbReference type="PIRSR" id="PIRSR605478-5"/>
    </source>
</evidence>
<dbReference type="InterPro" id="IPR033247">
    <property type="entry name" value="Transketolase_fam"/>
</dbReference>
<evidence type="ECO:0000256" key="13">
    <source>
        <dbReference type="PIRSR" id="PIRSR605478-3"/>
    </source>
</evidence>
<dbReference type="Pfam" id="PF02779">
    <property type="entry name" value="Transket_pyr"/>
    <property type="match status" value="1"/>
</dbReference>
<gene>
    <name evidence="17" type="ORF">BWQ96_08878</name>
</gene>
<dbReference type="GO" id="GO:0005829">
    <property type="term" value="C:cytosol"/>
    <property type="evidence" value="ECO:0007669"/>
    <property type="project" value="TreeGrafter"/>
</dbReference>
<feature type="binding site" evidence="12">
    <location>
        <position position="93"/>
    </location>
    <ligand>
        <name>substrate</name>
    </ligand>
</feature>
<dbReference type="Gene3D" id="3.40.50.970">
    <property type="match status" value="2"/>
</dbReference>